<dbReference type="AlphaFoldDB" id="A0A0B6WT93"/>
<evidence type="ECO:0000313" key="2">
    <source>
        <dbReference type="Proteomes" id="UP000031518"/>
    </source>
</evidence>
<evidence type="ECO:0000313" key="1">
    <source>
        <dbReference type="EMBL" id="CDM64231.1"/>
    </source>
</evidence>
<dbReference type="Gene3D" id="1.10.390.10">
    <property type="entry name" value="Neutral Protease Domain 2"/>
    <property type="match status" value="1"/>
</dbReference>
<dbReference type="InterPro" id="IPR027268">
    <property type="entry name" value="Peptidase_M4/M1_CTD_sf"/>
</dbReference>
<dbReference type="STRING" id="454194.PYK22_00223"/>
<dbReference type="GO" id="GO:0004177">
    <property type="term" value="F:aminopeptidase activity"/>
    <property type="evidence" value="ECO:0007669"/>
    <property type="project" value="UniProtKB-KW"/>
</dbReference>
<proteinExistence type="predicted"/>
<keyword evidence="1" id="KW-0378">Hydrolase</keyword>
<dbReference type="Proteomes" id="UP000031518">
    <property type="component" value="Unassembled WGS sequence"/>
</dbReference>
<dbReference type="SUPFAM" id="SSF48452">
    <property type="entry name" value="TPR-like"/>
    <property type="match status" value="1"/>
</dbReference>
<dbReference type="Pfam" id="PF14559">
    <property type="entry name" value="TPR_19"/>
    <property type="match status" value="1"/>
</dbReference>
<dbReference type="InterPro" id="IPR011990">
    <property type="entry name" value="TPR-like_helical_dom_sf"/>
</dbReference>
<keyword evidence="2" id="KW-1185">Reference proteome</keyword>
<dbReference type="SUPFAM" id="SSF55486">
    <property type="entry name" value="Metalloproteases ('zincins'), catalytic domain"/>
    <property type="match status" value="1"/>
</dbReference>
<dbReference type="EMBL" id="CBXV010000001">
    <property type="protein sequence ID" value="CDM64231.1"/>
    <property type="molecule type" value="Genomic_DNA"/>
</dbReference>
<keyword evidence="1" id="KW-0031">Aminopeptidase</keyword>
<name>A0A0B6WT93_9BACT</name>
<protein>
    <submittedName>
        <fullName evidence="1">Aminopeptidase N</fullName>
    </submittedName>
</protein>
<dbReference type="Gene3D" id="1.25.40.10">
    <property type="entry name" value="Tetratricopeptide repeat domain"/>
    <property type="match status" value="1"/>
</dbReference>
<accession>A0A0B6WT93</accession>
<gene>
    <name evidence="1" type="ORF">PYK22_00223</name>
</gene>
<dbReference type="OrthoDB" id="106682at2"/>
<keyword evidence="1" id="KW-0645">Protease</keyword>
<organism evidence="1 2">
    <name type="scientific">Pyrinomonas methylaliphatogenes</name>
    <dbReference type="NCBI Taxonomy" id="454194"/>
    <lineage>
        <taxon>Bacteria</taxon>
        <taxon>Pseudomonadati</taxon>
        <taxon>Acidobacteriota</taxon>
        <taxon>Blastocatellia</taxon>
        <taxon>Blastocatellales</taxon>
        <taxon>Pyrinomonadaceae</taxon>
        <taxon>Pyrinomonas</taxon>
    </lineage>
</organism>
<sequence length="763" mass="82995">MVMRGWVSSFVIIFLLFGTKAFAQEEARAAWQIIRFEVAASVSAATRALTVRTKLAARNVGQGVGRTFTVRLNSAAQVKSASVNGASATFRSREEPRTKLQQTTVNLPSSVAPNQTVTLEIEHSLPVQRNTGLAAISPEGAQFLPLAFWYPMPNTPYSARGADTAPFQLTISGLNANEKPVSSGRANGNSFDQPLNAQPFFLTGRWEVIEGADASRNVSAWLLAGPTEEERQAAERLVKLASSARAFFQDLLGPAPDVPIRLIAVRRGAGFKDGGTLLLEAAAFRRSKIDSSTALLIAETVAELWLGGATPIRGEGSSVVREGLARYLALLFIEKEFGKEAADAERDRQRSAYAALARRDGPLSQSSPLFETHFVAVPNKGAMVWRLAERTLGRDAFLSVLRAQLQAGRENGISLSSLRSALVERGGERLKVLLDYELDQPTTMDLLIGLPHQQGGEWVAALRNTGPIDASVTVQATTEGGKNLLAEAVIPARDFGEARFRTAERIARVEVDPEKFYPQIDYSNDVAPHMPSVEEALSEATRLFTRQDYAGAERIAREGLSRSPHAQELRVILGRALLAQKRLDDAEREFRAVIDEKLPTPATLSWANVGLGEIALQRGQTAEAIKRFDEAVRSEGLLAAVIAARQARLRAESSQSSPPIDESARAFFAQLDQAIKSGRKAEIEALIMPGELSTFASGIVGTQPELWQTHLLRTERQSGDRLVAEATINVRALGQEKTISAVLVLARAGADWKLVEIPIFEER</sequence>
<reference evidence="1 2" key="2">
    <citation type="submission" date="2015-01" db="EMBL/GenBank/DDBJ databases">
        <title>Complete genome sequence of Pyrinomonas methylaliphatogenes type strain K22T.</title>
        <authorList>
            <person name="Lee K.C.Y."/>
            <person name="Power J.F."/>
            <person name="Dunfield P.F."/>
            <person name="Morgan X.C."/>
            <person name="Huttenhower C."/>
            <person name="Stott M.B."/>
        </authorList>
    </citation>
    <scope>NUCLEOTIDE SEQUENCE [LARGE SCALE GENOMIC DNA]</scope>
    <source>
        <strain evidence="1 2">K22</strain>
    </source>
</reference>
<reference evidence="1 2" key="1">
    <citation type="submission" date="2013-12" db="EMBL/GenBank/DDBJ databases">
        <authorList>
            <person name="Stott M."/>
        </authorList>
    </citation>
    <scope>NUCLEOTIDE SEQUENCE [LARGE SCALE GENOMIC DNA]</scope>
    <source>
        <strain evidence="1 2">K22</strain>
    </source>
</reference>